<accession>A0A0F9K777</accession>
<evidence type="ECO:0000313" key="1">
    <source>
        <dbReference type="EMBL" id="KKM70536.1"/>
    </source>
</evidence>
<reference evidence="1" key="1">
    <citation type="journal article" date="2015" name="Nature">
        <title>Complex archaea that bridge the gap between prokaryotes and eukaryotes.</title>
        <authorList>
            <person name="Spang A."/>
            <person name="Saw J.H."/>
            <person name="Jorgensen S.L."/>
            <person name="Zaremba-Niedzwiedzka K."/>
            <person name="Martijn J."/>
            <person name="Lind A.E."/>
            <person name="van Eijk R."/>
            <person name="Schleper C."/>
            <person name="Guy L."/>
            <person name="Ettema T.J."/>
        </authorList>
    </citation>
    <scope>NUCLEOTIDE SEQUENCE</scope>
</reference>
<sequence>MAEITAIEVRAYLKKIEGRTIDLSSLRTEFQIDRGTKSWDAIRNILYQLAEGDNRVVKPSGKKDGTYKVIKRVERVDVFGVERERKAPIELIFPRDQDTGMELPFAENIVLRQGDLVLIPGLSNYGKTTLALNFIAENLKQHPVLMGNEYTDENEQPKQRFLNRLDAMDWADWTNGSGKDNFELLPVHEDFEDNIIKDRINVVDWIDIETDFWDIKNISKRLKLAVGDGLVIAVIQKNEGSDTGVGGGMTKYYTDLEILVDRHTDHESRLTIGKVKESKEPVTGRSWAFGIRKQGTQLVHVREVKKCPTCHGFKYIKGKGACDTCYAVGWLDK</sequence>
<protein>
    <submittedName>
        <fullName evidence="1">Uncharacterized protein</fullName>
    </submittedName>
</protein>
<proteinExistence type="predicted"/>
<comment type="caution">
    <text evidence="1">The sequence shown here is derived from an EMBL/GenBank/DDBJ whole genome shotgun (WGS) entry which is preliminary data.</text>
</comment>
<name>A0A0F9K777_9ZZZZ</name>
<dbReference type="Gene3D" id="3.40.50.300">
    <property type="entry name" value="P-loop containing nucleotide triphosphate hydrolases"/>
    <property type="match status" value="1"/>
</dbReference>
<gene>
    <name evidence="1" type="ORF">LCGC14_1439750</name>
</gene>
<dbReference type="SUPFAM" id="SSF52540">
    <property type="entry name" value="P-loop containing nucleoside triphosphate hydrolases"/>
    <property type="match status" value="1"/>
</dbReference>
<dbReference type="AlphaFoldDB" id="A0A0F9K777"/>
<dbReference type="InterPro" id="IPR027417">
    <property type="entry name" value="P-loop_NTPase"/>
</dbReference>
<dbReference type="EMBL" id="LAZR01009799">
    <property type="protein sequence ID" value="KKM70536.1"/>
    <property type="molecule type" value="Genomic_DNA"/>
</dbReference>
<organism evidence="1">
    <name type="scientific">marine sediment metagenome</name>
    <dbReference type="NCBI Taxonomy" id="412755"/>
    <lineage>
        <taxon>unclassified sequences</taxon>
        <taxon>metagenomes</taxon>
        <taxon>ecological metagenomes</taxon>
    </lineage>
</organism>